<dbReference type="Pfam" id="PF01551">
    <property type="entry name" value="Peptidase_M23"/>
    <property type="match status" value="1"/>
</dbReference>
<dbReference type="PANTHER" id="PTHR21666:SF270">
    <property type="entry name" value="MUREIN HYDROLASE ACTIVATOR ENVC"/>
    <property type="match status" value="1"/>
</dbReference>
<accession>A0A381NUK5</accession>
<dbReference type="PANTHER" id="PTHR21666">
    <property type="entry name" value="PEPTIDASE-RELATED"/>
    <property type="match status" value="1"/>
</dbReference>
<protein>
    <recommendedName>
        <fullName evidence="1">M23ase beta-sheet core domain-containing protein</fullName>
    </recommendedName>
</protein>
<dbReference type="AlphaFoldDB" id="A0A381NUK5"/>
<organism evidence="2">
    <name type="scientific">marine metagenome</name>
    <dbReference type="NCBI Taxonomy" id="408172"/>
    <lineage>
        <taxon>unclassified sequences</taxon>
        <taxon>metagenomes</taxon>
        <taxon>ecological metagenomes</taxon>
    </lineage>
</organism>
<sequence>MIELFLIIGDCSLKLSKCSFFLRNKVYLFLSRLKAIIYLMRLIIILTLIFSSILGQNYTWPTDVGKHLSSNFGEFRTTGYHLGLDIKTKGTTGHPIYAVDDGIISRIVTNYSGFGRALYLTLNDGQTAVYAHLSKFTPKLERRLKQEQEAQQSYVTNIFLSSDEFQFSKGDIIAYSGNTGFSFGPHLHFEIRNTFGQTLNPLTNGLNQDDRLAPIVEKLAFIPLNNDSWVNGNQLPQNFPVFRDKKGDYLFPDTINISGMLGMSIKAYDKRQGANNIYQPHRIEVYIDEKLHHYLQFDRLDYNWLPTANYIRDYRNARLNMGDFIKLYQNDTDPKVPIHNNATNGILNISPGYHSVKILLMDVLKNTRIVHGTVFSMAPFQMTLEKLGETDEIISFFLQPKSITIPIQSVIAYSFTPYGFADEKINILSSEQVEAGRIITVSKKQVERRALQFIGQNKLGTRSFPMHWIDTKNTANHLSVNIDLDISHTDAGVYIQVQPEQIVNANLSLRLKGEYQYETIPLNQIQPSVYLTNPISPVQFEHVDQIEAILKGSIERQVRFDFPYTVAMPGTSVTVVSKDSYCSIRTNKSSVTNPTLMWLEAVHKHASVTNGKLLSRVYQLQPFERPLLKPVNIGIRYPSKLKDREKIHLYYYDQNEGWSFIPTENNHERQVLTGEVEHLDAIAIIEDNTPPKIKSMHPGNDGNYPSLELNQFQIRIQDDLSGIEAAESSFNFVLDNQPLIFAYQPKSKIISYELEGPLAIGTHTIQFKVRDRAGNESSENIEFKVY</sequence>
<dbReference type="Gene3D" id="2.70.70.10">
    <property type="entry name" value="Glucose Permease (Domain IIA)"/>
    <property type="match status" value="1"/>
</dbReference>
<dbReference type="Gene3D" id="2.60.40.10">
    <property type="entry name" value="Immunoglobulins"/>
    <property type="match status" value="1"/>
</dbReference>
<evidence type="ECO:0000313" key="2">
    <source>
        <dbReference type="EMBL" id="SUZ57163.1"/>
    </source>
</evidence>
<proteinExistence type="predicted"/>
<dbReference type="InterPro" id="IPR050570">
    <property type="entry name" value="Cell_wall_metabolism_enzyme"/>
</dbReference>
<dbReference type="CDD" id="cd12797">
    <property type="entry name" value="M23_peptidase"/>
    <property type="match status" value="1"/>
</dbReference>
<dbReference type="InterPro" id="IPR013783">
    <property type="entry name" value="Ig-like_fold"/>
</dbReference>
<dbReference type="InterPro" id="IPR011055">
    <property type="entry name" value="Dup_hybrid_motif"/>
</dbReference>
<dbReference type="InterPro" id="IPR016047">
    <property type="entry name" value="M23ase_b-sheet_dom"/>
</dbReference>
<name>A0A381NUK5_9ZZZZ</name>
<feature type="domain" description="M23ase beta-sheet core" evidence="1">
    <location>
        <begin position="80"/>
        <end position="148"/>
    </location>
</feature>
<dbReference type="GO" id="GO:0004222">
    <property type="term" value="F:metalloendopeptidase activity"/>
    <property type="evidence" value="ECO:0007669"/>
    <property type="project" value="TreeGrafter"/>
</dbReference>
<gene>
    <name evidence="2" type="ORF">METZ01_LOCUS10017</name>
</gene>
<evidence type="ECO:0000259" key="1">
    <source>
        <dbReference type="Pfam" id="PF01551"/>
    </source>
</evidence>
<dbReference type="EMBL" id="UINC01000546">
    <property type="protein sequence ID" value="SUZ57163.1"/>
    <property type="molecule type" value="Genomic_DNA"/>
</dbReference>
<reference evidence="2" key="1">
    <citation type="submission" date="2018-05" db="EMBL/GenBank/DDBJ databases">
        <authorList>
            <person name="Lanie J.A."/>
            <person name="Ng W.-L."/>
            <person name="Kazmierczak K.M."/>
            <person name="Andrzejewski T.M."/>
            <person name="Davidsen T.M."/>
            <person name="Wayne K.J."/>
            <person name="Tettelin H."/>
            <person name="Glass J.I."/>
            <person name="Rusch D."/>
            <person name="Podicherti R."/>
            <person name="Tsui H.-C.T."/>
            <person name="Winkler M.E."/>
        </authorList>
    </citation>
    <scope>NUCLEOTIDE SEQUENCE</scope>
</reference>
<dbReference type="SUPFAM" id="SSF51261">
    <property type="entry name" value="Duplicated hybrid motif"/>
    <property type="match status" value="2"/>
</dbReference>